<keyword evidence="3" id="KW-1185">Reference proteome</keyword>
<dbReference type="AlphaFoldDB" id="A0A2P7MTL5"/>
<dbReference type="PANTHER" id="PTHR43575">
    <property type="entry name" value="PROTEIN ABCI7, CHLOROPLASTIC"/>
    <property type="match status" value="1"/>
</dbReference>
<protein>
    <submittedName>
        <fullName evidence="2">ABC transporter permease</fullName>
    </submittedName>
</protein>
<dbReference type="SUPFAM" id="SSF101960">
    <property type="entry name" value="Stabilizer of iron transporter SufD"/>
    <property type="match status" value="1"/>
</dbReference>
<sequence>MGGSGAGQPGPGTCGGAVMPAAVMPNTADWLTQLAGAPLPGRSQEEWRFTGLAALEALAPELWSGVDPFAQLSLPAGISCIGADQAQGLQQQVLKATGGSDAWSVRLNQGASPRCLALRVAGAADPLQLHFDAGAEPGLRALQLVLVLEEGASLELLIQHGSSGPNATSLVAVAQLGRGAELNLGLLAPGDARASLLSHLSITQAPASSLQLTTAVGGWALSRLEPCISQLEGAAHTQLRALQLVDGQELADTHSQVRFEGPDGQLDQLHKVVADGAGRSVFNGAVRVPRSAQQTNAAQLSRSLLLSDRARVDTKPELEIVADDVKCAHGATISRLQQNELFYLQSRGIGAEQASRLLLRGYCEEVLRELPAAAAALNPLTLLLREHP</sequence>
<reference evidence="2 3" key="1">
    <citation type="journal article" date="2018" name="Environ. Microbiol.">
        <title>Ecological and genomic features of two widespread freshwater picocyanobacteria.</title>
        <authorList>
            <person name="Cabello-Yeves P.J."/>
            <person name="Picazo A."/>
            <person name="Camacho A."/>
            <person name="Callieri C."/>
            <person name="Rosselli R."/>
            <person name="Roda-Garcia J.J."/>
            <person name="Coutinho F.H."/>
            <person name="Rodriguez-Valera F."/>
        </authorList>
    </citation>
    <scope>NUCLEOTIDE SEQUENCE [LARGE SCALE GENOMIC DNA]</scope>
    <source>
        <strain evidence="2 3">Tous</strain>
    </source>
</reference>
<comment type="caution">
    <text evidence="2">The sequence shown here is derived from an EMBL/GenBank/DDBJ whole genome shotgun (WGS) entry which is preliminary data.</text>
</comment>
<feature type="domain" description="SUF system FeS cluster assembly SufBD core" evidence="1">
    <location>
        <begin position="142"/>
        <end position="361"/>
    </location>
</feature>
<gene>
    <name evidence="2" type="ORF">C7K55_10010</name>
</gene>
<dbReference type="InterPro" id="IPR000825">
    <property type="entry name" value="SUF_FeS_clus_asmbl_SufBD_core"/>
</dbReference>
<evidence type="ECO:0000313" key="2">
    <source>
        <dbReference type="EMBL" id="PSJ04551.1"/>
    </source>
</evidence>
<dbReference type="InterPro" id="IPR037284">
    <property type="entry name" value="SUF_FeS_clus_asmbl_SufBD_sf"/>
</dbReference>
<dbReference type="PANTHER" id="PTHR43575:SF1">
    <property type="entry name" value="PROTEIN ABCI7, CHLOROPLASTIC"/>
    <property type="match status" value="1"/>
</dbReference>
<evidence type="ECO:0000313" key="3">
    <source>
        <dbReference type="Proteomes" id="UP000243002"/>
    </source>
</evidence>
<evidence type="ECO:0000259" key="1">
    <source>
        <dbReference type="Pfam" id="PF01458"/>
    </source>
</evidence>
<dbReference type="Pfam" id="PF01458">
    <property type="entry name" value="SUFBD_core"/>
    <property type="match status" value="1"/>
</dbReference>
<dbReference type="Proteomes" id="UP000243002">
    <property type="component" value="Unassembled WGS sequence"/>
</dbReference>
<accession>A0A2P7MTL5</accession>
<name>A0A2P7MTL5_9CYAN</name>
<dbReference type="GO" id="GO:0016226">
    <property type="term" value="P:iron-sulfur cluster assembly"/>
    <property type="evidence" value="ECO:0007669"/>
    <property type="project" value="InterPro"/>
</dbReference>
<dbReference type="EMBL" id="PXXO01000011">
    <property type="protein sequence ID" value="PSJ04551.1"/>
    <property type="molecule type" value="Genomic_DNA"/>
</dbReference>
<dbReference type="InterPro" id="IPR055346">
    <property type="entry name" value="Fe-S_cluster_assembly_SufBD"/>
</dbReference>
<organism evidence="2 3">
    <name type="scientific">Cyanobium usitatum str. Tous</name>
    <dbReference type="NCBI Taxonomy" id="2116684"/>
    <lineage>
        <taxon>Bacteria</taxon>
        <taxon>Bacillati</taxon>
        <taxon>Cyanobacteriota</taxon>
        <taxon>Cyanophyceae</taxon>
        <taxon>Synechococcales</taxon>
        <taxon>Prochlorococcaceae</taxon>
        <taxon>Cyanobium</taxon>
    </lineage>
</organism>
<dbReference type="OrthoDB" id="9803529at2"/>
<proteinExistence type="predicted"/>